<dbReference type="OrthoDB" id="3060653at2759"/>
<feature type="region of interest" description="Disordered" evidence="1">
    <location>
        <begin position="135"/>
        <end position="211"/>
    </location>
</feature>
<feature type="compositionally biased region" description="Basic residues" evidence="1">
    <location>
        <begin position="877"/>
        <end position="890"/>
    </location>
</feature>
<dbReference type="KEGG" id="cci:CC1G_10664"/>
<evidence type="ECO:0000256" key="1">
    <source>
        <dbReference type="SAM" id="MobiDB-lite"/>
    </source>
</evidence>
<accession>A8NDN8</accession>
<organism evidence="2 3">
    <name type="scientific">Coprinopsis cinerea (strain Okayama-7 / 130 / ATCC MYA-4618 / FGSC 9003)</name>
    <name type="common">Inky cap fungus</name>
    <name type="synonym">Hormographiella aspergillata</name>
    <dbReference type="NCBI Taxonomy" id="240176"/>
    <lineage>
        <taxon>Eukaryota</taxon>
        <taxon>Fungi</taxon>
        <taxon>Dikarya</taxon>
        <taxon>Basidiomycota</taxon>
        <taxon>Agaricomycotina</taxon>
        <taxon>Agaricomycetes</taxon>
        <taxon>Agaricomycetidae</taxon>
        <taxon>Agaricales</taxon>
        <taxon>Agaricineae</taxon>
        <taxon>Psathyrellaceae</taxon>
        <taxon>Coprinopsis</taxon>
    </lineage>
</organism>
<protein>
    <submittedName>
        <fullName evidence="2">Uncharacterized protein</fullName>
    </submittedName>
</protein>
<dbReference type="AlphaFoldDB" id="A8NDN8"/>
<feature type="compositionally biased region" description="Pro residues" evidence="1">
    <location>
        <begin position="735"/>
        <end position="755"/>
    </location>
</feature>
<dbReference type="PANTHER" id="PTHR45725">
    <property type="entry name" value="FORMIN HOMOLOGY 2 FAMILY MEMBER"/>
    <property type="match status" value="1"/>
</dbReference>
<dbReference type="Proteomes" id="UP000001861">
    <property type="component" value="Unassembled WGS sequence"/>
</dbReference>
<feature type="region of interest" description="Disordered" evidence="1">
    <location>
        <begin position="518"/>
        <end position="890"/>
    </location>
</feature>
<dbReference type="InParanoid" id="A8NDN8"/>
<feature type="compositionally biased region" description="Acidic residues" evidence="1">
    <location>
        <begin position="148"/>
        <end position="192"/>
    </location>
</feature>
<comment type="caution">
    <text evidence="2">The sequence shown here is derived from an EMBL/GenBank/DDBJ whole genome shotgun (WGS) entry which is preliminary data.</text>
</comment>
<dbReference type="InterPro" id="IPR051425">
    <property type="entry name" value="Formin_Homology"/>
</dbReference>
<evidence type="ECO:0000313" key="2">
    <source>
        <dbReference type="EMBL" id="EAU88968.2"/>
    </source>
</evidence>
<name>A8NDN8_COPC7</name>
<dbReference type="GeneID" id="6009305"/>
<reference evidence="2 3" key="1">
    <citation type="journal article" date="2010" name="Proc. Natl. Acad. Sci. U.S.A.">
        <title>Insights into evolution of multicellular fungi from the assembled chromosomes of the mushroom Coprinopsis cinerea (Coprinus cinereus).</title>
        <authorList>
            <person name="Stajich J.E."/>
            <person name="Wilke S.K."/>
            <person name="Ahren D."/>
            <person name="Au C.H."/>
            <person name="Birren B.W."/>
            <person name="Borodovsky M."/>
            <person name="Burns C."/>
            <person name="Canback B."/>
            <person name="Casselton L.A."/>
            <person name="Cheng C.K."/>
            <person name="Deng J."/>
            <person name="Dietrich F.S."/>
            <person name="Fargo D.C."/>
            <person name="Farman M.L."/>
            <person name="Gathman A.C."/>
            <person name="Goldberg J."/>
            <person name="Guigo R."/>
            <person name="Hoegger P.J."/>
            <person name="Hooker J.B."/>
            <person name="Huggins A."/>
            <person name="James T.Y."/>
            <person name="Kamada T."/>
            <person name="Kilaru S."/>
            <person name="Kodira C."/>
            <person name="Kues U."/>
            <person name="Kupfer D."/>
            <person name="Kwan H.S."/>
            <person name="Lomsadze A."/>
            <person name="Li W."/>
            <person name="Lilly W.W."/>
            <person name="Ma L.J."/>
            <person name="Mackey A.J."/>
            <person name="Manning G."/>
            <person name="Martin F."/>
            <person name="Muraguchi H."/>
            <person name="Natvig D.O."/>
            <person name="Palmerini H."/>
            <person name="Ramesh M.A."/>
            <person name="Rehmeyer C.J."/>
            <person name="Roe B.A."/>
            <person name="Shenoy N."/>
            <person name="Stanke M."/>
            <person name="Ter-Hovhannisyan V."/>
            <person name="Tunlid A."/>
            <person name="Velagapudi R."/>
            <person name="Vision T.J."/>
            <person name="Zeng Q."/>
            <person name="Zolan M.E."/>
            <person name="Pukkila P.J."/>
        </authorList>
    </citation>
    <scope>NUCLEOTIDE SEQUENCE [LARGE SCALE GENOMIC DNA]</scope>
    <source>
        <strain evidence="3">Okayama-7 / 130 / ATCC MYA-4618 / FGSC 9003</strain>
    </source>
</reference>
<evidence type="ECO:0000313" key="3">
    <source>
        <dbReference type="Proteomes" id="UP000001861"/>
    </source>
</evidence>
<keyword evidence="3" id="KW-1185">Reference proteome</keyword>
<dbReference type="EMBL" id="AACS02000002">
    <property type="protein sequence ID" value="EAU88968.2"/>
    <property type="molecule type" value="Genomic_DNA"/>
</dbReference>
<dbReference type="RefSeq" id="XP_001832815.2">
    <property type="nucleotide sequence ID" value="XM_001832763.2"/>
</dbReference>
<sequence>MARNSSAAPIFTLTRSQMAFLKDRMQAYRNKKPSARPAYARKVAGELKEDLEEITEGPLSQERQKALRKAVARWFVVNFKYEKGPHKRPWGIRWHTRLVFQYERSRAILYVAKMLAENKPLPNLRTLLDKEESIIPPDAVAPDQEGYLPDDNEGEEDDEDEGNDQDEAGAEDYQEEELEEEPEEDDSRDIDEDSRPVPPTPPVENAPKPFYKYQPATSLLMKTLTAEETAYYERKAAVWRQKGPPREEQRRVAQRFLSSRLYDFVISGFNDMNARFFILYSYEKPDGTRLALPFDYNKELGGCEESFMEEFEELVAEAHTAWGNWAGGVYAAQKDSDSNRTVQKASSKVSKSRTKPLMTMELYGDGTPILPPLAARPYGITPQIWLAAVFRSFFTRHLILAKSTVPMPEVDPLDRARPELNWGALAQNFSECIRKDIIDPVVFEKGFKDPLHMSTQDLHTLHKILYSRQQDDSVDIDFRFEKYPVRLQGGRYKYEPSRQAKEESGVQSDGEIGDYSLLGEEMTRRHPRVQVSDHRWGRIRGRPRSPSSSLPEDVGGFSNQRNPPPPPPRSRSSSPEDVGGFPSRRNPPPPPPRSRSSSPEDVGGFSSQRNPPPPPPRSRSSSPEDVGGFSSRRNPPPPPPRSRSSSPEDVGGFSSQRNPPPPTSRSRSSSPEDVGGFSSRRNPPPPPPRSRSSSPEDVGGFSSRRNPPPPTPPPPPPRSRSSSPEDVGGFSTQRNPPPPTPTPPPPLRSRTPTPPRSRSSSPEDVGGFSSRRNPPPPTARSRSSSPEEVGVSGFGQQRGEGEEMEENRGEEEAAQVRPPSRRGMMLTKGLSPIPPDEVDAPRTTRAAKRARNESEHAADQAKRSRTMRGGDNARVTRSSKQRDNKRRGRR</sequence>
<dbReference type="VEuPathDB" id="FungiDB:CC1G_10664"/>
<dbReference type="HOGENOM" id="CLU_330937_0_0_1"/>
<feature type="compositionally biased region" description="Basic and acidic residues" evidence="1">
    <location>
        <begin position="850"/>
        <end position="862"/>
    </location>
</feature>
<dbReference type="OMA" id="HEHACIA"/>
<feature type="compositionally biased region" description="Pro residues" evidence="1">
    <location>
        <begin position="706"/>
        <end position="718"/>
    </location>
</feature>
<gene>
    <name evidence="2" type="ORF">CC1G_10664</name>
</gene>
<proteinExistence type="predicted"/>